<feature type="compositionally biased region" description="Basic and acidic residues" evidence="1">
    <location>
        <begin position="1"/>
        <end position="16"/>
    </location>
</feature>
<keyword evidence="2" id="KW-0472">Membrane</keyword>
<evidence type="ECO:0000256" key="2">
    <source>
        <dbReference type="SAM" id="Phobius"/>
    </source>
</evidence>
<gene>
    <name evidence="3" type="ORF">AAFH96_18610</name>
</gene>
<reference evidence="3 4" key="1">
    <citation type="submission" date="2024-04" db="EMBL/GenBank/DDBJ databases">
        <title>Polymorphospora sp. isolated from Baiyangdian Lake in Xiong'an New Area.</title>
        <authorList>
            <person name="Zhang X."/>
            <person name="Liu J."/>
        </authorList>
    </citation>
    <scope>NUCLEOTIDE SEQUENCE [LARGE SCALE GENOMIC DNA]</scope>
    <source>
        <strain evidence="3 4">2-325</strain>
    </source>
</reference>
<comment type="caution">
    <text evidence="3">The sequence shown here is derived from an EMBL/GenBank/DDBJ whole genome shotgun (WGS) entry which is preliminary data.</text>
</comment>
<keyword evidence="2" id="KW-1133">Transmembrane helix</keyword>
<accession>A0ABV5CVN4</accession>
<proteinExistence type="predicted"/>
<sequence length="351" mass="36345">MGTDKPVETGADHPTDDATVVLNPVGAEDPPAAAGGRSGGRHRAVPSTRDRGRRRRTLVIATVASIVALGATAVLVPMAFARLGDPESGERPTVPSGSPTPAPSASPQPSGLVPGPVETIVDGRFSWALLDRSTGVLTGSSNVSDAVEGGGMLRVWVVADYLRHAAERGGQPEPYRLEQASRAIRDGDDDATQALYEAAGGATQSHRMIPVCALAETQVDDGGWRRTRISAGDSVRLGDCVADGRAAGPKWTKWVLDEMAEVNGEASDKGELTGIGWGIVDGLPPAVTDLGVGFTNGFVRADSQWQVNCLAAADGWVLAVLVSYPDTRKLSYGAGICASVAAELAPPQPVN</sequence>
<dbReference type="RefSeq" id="WP_375735037.1">
    <property type="nucleotide sequence ID" value="NZ_JBCGDC010000051.1"/>
</dbReference>
<evidence type="ECO:0000313" key="3">
    <source>
        <dbReference type="EMBL" id="MFB6395101.1"/>
    </source>
</evidence>
<protein>
    <recommendedName>
        <fullName evidence="5">Serine hydrolase</fullName>
    </recommendedName>
</protein>
<evidence type="ECO:0008006" key="5">
    <source>
        <dbReference type="Google" id="ProtNLM"/>
    </source>
</evidence>
<feature type="transmembrane region" description="Helical" evidence="2">
    <location>
        <begin position="58"/>
        <end position="80"/>
    </location>
</feature>
<dbReference type="InterPro" id="IPR012338">
    <property type="entry name" value="Beta-lactam/transpept-like"/>
</dbReference>
<name>A0ABV5CVN4_9ACTN</name>
<keyword evidence="2" id="KW-0812">Transmembrane</keyword>
<organism evidence="3 4">
    <name type="scientific">Polymorphospora lycopeni</name>
    <dbReference type="NCBI Taxonomy" id="3140240"/>
    <lineage>
        <taxon>Bacteria</taxon>
        <taxon>Bacillati</taxon>
        <taxon>Actinomycetota</taxon>
        <taxon>Actinomycetes</taxon>
        <taxon>Micromonosporales</taxon>
        <taxon>Micromonosporaceae</taxon>
        <taxon>Polymorphospora</taxon>
    </lineage>
</organism>
<evidence type="ECO:0000313" key="4">
    <source>
        <dbReference type="Proteomes" id="UP001582793"/>
    </source>
</evidence>
<keyword evidence="4" id="KW-1185">Reference proteome</keyword>
<dbReference type="EMBL" id="JBCGDC010000051">
    <property type="protein sequence ID" value="MFB6395101.1"/>
    <property type="molecule type" value="Genomic_DNA"/>
</dbReference>
<dbReference type="Gene3D" id="3.40.710.10">
    <property type="entry name" value="DD-peptidase/beta-lactamase superfamily"/>
    <property type="match status" value="1"/>
</dbReference>
<feature type="region of interest" description="Disordered" evidence="1">
    <location>
        <begin position="85"/>
        <end position="117"/>
    </location>
</feature>
<feature type="region of interest" description="Disordered" evidence="1">
    <location>
        <begin position="1"/>
        <end position="53"/>
    </location>
</feature>
<dbReference type="Proteomes" id="UP001582793">
    <property type="component" value="Unassembled WGS sequence"/>
</dbReference>
<evidence type="ECO:0000256" key="1">
    <source>
        <dbReference type="SAM" id="MobiDB-lite"/>
    </source>
</evidence>